<keyword evidence="1 3" id="KW-0560">Oxidoreductase</keyword>
<gene>
    <name evidence="3" type="ORF">VK792_11255</name>
</gene>
<evidence type="ECO:0000313" key="4">
    <source>
        <dbReference type="Proteomes" id="UP001348149"/>
    </source>
</evidence>
<name>A0ABU6HK91_9RHOB</name>
<evidence type="ECO:0000313" key="3">
    <source>
        <dbReference type="EMBL" id="MEC3861863.1"/>
    </source>
</evidence>
<dbReference type="SUPFAM" id="SSF51905">
    <property type="entry name" value="FAD/NAD(P)-binding domain"/>
    <property type="match status" value="1"/>
</dbReference>
<dbReference type="Gene3D" id="3.50.50.60">
    <property type="entry name" value="FAD/NAD(P)-binding domain"/>
    <property type="match status" value="1"/>
</dbReference>
<evidence type="ECO:0000259" key="2">
    <source>
        <dbReference type="Pfam" id="PF01266"/>
    </source>
</evidence>
<organism evidence="3 4">
    <name type="scientific">Mesobacterium hydrothermale</name>
    <dbReference type="NCBI Taxonomy" id="3111907"/>
    <lineage>
        <taxon>Bacteria</taxon>
        <taxon>Pseudomonadati</taxon>
        <taxon>Pseudomonadota</taxon>
        <taxon>Alphaproteobacteria</taxon>
        <taxon>Rhodobacterales</taxon>
        <taxon>Roseobacteraceae</taxon>
        <taxon>Mesobacterium</taxon>
    </lineage>
</organism>
<comment type="caution">
    <text evidence="3">The sequence shown here is derived from an EMBL/GenBank/DDBJ whole genome shotgun (WGS) entry which is preliminary data.</text>
</comment>
<feature type="domain" description="FAD dependent oxidoreductase" evidence="2">
    <location>
        <begin position="3"/>
        <end position="332"/>
    </location>
</feature>
<dbReference type="EMBL" id="JAYLLH010000013">
    <property type="protein sequence ID" value="MEC3861863.1"/>
    <property type="molecule type" value="Genomic_DNA"/>
</dbReference>
<dbReference type="PANTHER" id="PTHR13847">
    <property type="entry name" value="SARCOSINE DEHYDROGENASE-RELATED"/>
    <property type="match status" value="1"/>
</dbReference>
<evidence type="ECO:0000256" key="1">
    <source>
        <dbReference type="ARBA" id="ARBA00023002"/>
    </source>
</evidence>
<dbReference type="Gene3D" id="3.30.9.10">
    <property type="entry name" value="D-Amino Acid Oxidase, subunit A, domain 2"/>
    <property type="match status" value="1"/>
</dbReference>
<dbReference type="InterPro" id="IPR036188">
    <property type="entry name" value="FAD/NAD-bd_sf"/>
</dbReference>
<dbReference type="Proteomes" id="UP001348149">
    <property type="component" value="Unassembled WGS sequence"/>
</dbReference>
<sequence length="355" mass="37654">MTDIVIIGGGIAGISAAAFLAPHAPVTVLEAETSLGYHASGRSAAAFLEHYGNATIRALNRASLPCLHSHGVLKQKGMLLLGKADEAERFAANVADFDLDQIAVSEAHEMVPILNPATCALAATRPNIYDLDTDLLLQAFRKQALAHGAQIVTGARVDRISQDGRWHIRAGDRDWSADTLVNAAGAWADPVAELAGVQPLGIQPFRRSMARIALADGIDASRWPFMDGVDDAWYAKPDAGALLVSPADEDPVPPQDAWADDMILAEGLARYEEMVTEPVTRMIANWAGLRSFAPDRALVVGRDARRPGFVWLAGQGGYGFQTCCAAAQLLAAQLCGTDHDLDAATVAALSPARFG</sequence>
<dbReference type="PANTHER" id="PTHR13847:SF287">
    <property type="entry name" value="FAD-DEPENDENT OXIDOREDUCTASE DOMAIN-CONTAINING PROTEIN 1"/>
    <property type="match status" value="1"/>
</dbReference>
<dbReference type="EC" id="1.-.-.-" evidence="3"/>
<dbReference type="GO" id="GO:0016491">
    <property type="term" value="F:oxidoreductase activity"/>
    <property type="evidence" value="ECO:0007669"/>
    <property type="project" value="UniProtKB-KW"/>
</dbReference>
<dbReference type="InterPro" id="IPR006076">
    <property type="entry name" value="FAD-dep_OxRdtase"/>
</dbReference>
<dbReference type="RefSeq" id="WP_326297587.1">
    <property type="nucleotide sequence ID" value="NZ_JAYLLH010000013.1"/>
</dbReference>
<keyword evidence="4" id="KW-1185">Reference proteome</keyword>
<proteinExistence type="predicted"/>
<accession>A0ABU6HK91</accession>
<dbReference type="Pfam" id="PF01266">
    <property type="entry name" value="DAO"/>
    <property type="match status" value="1"/>
</dbReference>
<protein>
    <submittedName>
        <fullName evidence="3">FAD-binding oxidoreductase</fullName>
        <ecNumber evidence="3">1.-.-.-</ecNumber>
    </submittedName>
</protein>
<reference evidence="3 4" key="1">
    <citation type="submission" date="2024-01" db="EMBL/GenBank/DDBJ databases">
        <title>Mesobacterium rodlantinim sp. nov., isolated from shallow sea hydrothermal systems off Kueishantao Island.</title>
        <authorList>
            <person name="Su Z."/>
            <person name="Tang K."/>
        </authorList>
    </citation>
    <scope>NUCLEOTIDE SEQUENCE [LARGE SCALE GENOMIC DNA]</scope>
    <source>
        <strain evidence="3 4">TK19101</strain>
    </source>
</reference>